<dbReference type="PANTHER" id="PTHR47080:SF1">
    <property type="entry name" value="CHROMOSOME 16 OPEN READING FRAME 96"/>
    <property type="match status" value="1"/>
</dbReference>
<feature type="domain" description="DUF4795" evidence="2">
    <location>
        <begin position="70"/>
        <end position="225"/>
    </location>
</feature>
<gene>
    <name evidence="3" type="ORF">EXN66_Car015405</name>
</gene>
<organism evidence="3 4">
    <name type="scientific">Channa argus</name>
    <name type="common">Northern snakehead</name>
    <name type="synonym">Ophicephalus argus</name>
    <dbReference type="NCBI Taxonomy" id="215402"/>
    <lineage>
        <taxon>Eukaryota</taxon>
        <taxon>Metazoa</taxon>
        <taxon>Chordata</taxon>
        <taxon>Craniata</taxon>
        <taxon>Vertebrata</taxon>
        <taxon>Euteleostomi</taxon>
        <taxon>Actinopterygii</taxon>
        <taxon>Neopterygii</taxon>
        <taxon>Teleostei</taxon>
        <taxon>Neoteleostei</taxon>
        <taxon>Acanthomorphata</taxon>
        <taxon>Anabantaria</taxon>
        <taxon>Anabantiformes</taxon>
        <taxon>Channoidei</taxon>
        <taxon>Channidae</taxon>
        <taxon>Channa</taxon>
    </lineage>
</organism>
<reference evidence="3 4" key="1">
    <citation type="submission" date="2019-02" db="EMBL/GenBank/DDBJ databases">
        <title>Opniocepnalus argus genome.</title>
        <authorList>
            <person name="Zhou C."/>
            <person name="Xiao S."/>
        </authorList>
    </citation>
    <scope>NUCLEOTIDE SEQUENCE [LARGE SCALE GENOMIC DNA]</scope>
    <source>
        <strain evidence="3">OARG1902GOOAL</strain>
        <tissue evidence="3">Muscle</tissue>
    </source>
</reference>
<evidence type="ECO:0000313" key="3">
    <source>
        <dbReference type="EMBL" id="KAF3699718.1"/>
    </source>
</evidence>
<evidence type="ECO:0000313" key="4">
    <source>
        <dbReference type="Proteomes" id="UP000503349"/>
    </source>
</evidence>
<feature type="region of interest" description="Disordered" evidence="1">
    <location>
        <begin position="1"/>
        <end position="41"/>
    </location>
</feature>
<dbReference type="InterPro" id="IPR032013">
    <property type="entry name" value="DUF4795"/>
</dbReference>
<proteinExistence type="predicted"/>
<protein>
    <submittedName>
        <fullName evidence="3">Glutamine-rich protein 2</fullName>
    </submittedName>
</protein>
<evidence type="ECO:0000259" key="2">
    <source>
        <dbReference type="Pfam" id="PF16043"/>
    </source>
</evidence>
<feature type="region of interest" description="Disordered" evidence="1">
    <location>
        <begin position="278"/>
        <end position="345"/>
    </location>
</feature>
<reference evidence="4" key="2">
    <citation type="submission" date="2019-02" db="EMBL/GenBank/DDBJ databases">
        <title>Opniocepnalus argus Var Kimnra genome.</title>
        <authorList>
            <person name="Zhou C."/>
            <person name="Xiao S."/>
        </authorList>
    </citation>
    <scope>NUCLEOTIDE SEQUENCE [LARGE SCALE GENOMIC DNA]</scope>
</reference>
<accession>A0A6G1QBS1</accession>
<dbReference type="PANTHER" id="PTHR47080">
    <property type="entry name" value="CHROMOSOME 16 OPEN READING FRAME 96"/>
    <property type="match status" value="1"/>
</dbReference>
<dbReference type="AlphaFoldDB" id="A0A6G1QBS1"/>
<feature type="compositionally biased region" description="Basic and acidic residues" evidence="1">
    <location>
        <begin position="299"/>
        <end position="308"/>
    </location>
</feature>
<sequence>MDTKPGTEPSSAMSPQQTPLKSDVTGAAMPPSRESGSSVETLRNIGKIKESVNKLDARLAAVEEGKVDQPQLTHLRELITKTADLELVISPHPKKADKSALETKVSRLQFDSATEQLNTMFHELLNKVIGQEQDWHKVIDKLSTEMECKLNRIELDSLKKQLEDRWKNIHKNLQAQGAPEHEDAAGLRKKLMERFNCLSCDRPVMKHTPGPERIAELTDYSHLVVSRSCGGSHTIASPSQRRTGLQFIKHHSQPEVDGIVQSEEVDILGLDGHIYKGRLNPPPIRSTETKLPTISTKDGLCKTKDKSRSSPSHKPPASPEMGHNALVHQSHSAKSAQLSRSVSSISGQDWPVSALGCASQGSISSVAAESNSEPLDK</sequence>
<feature type="compositionally biased region" description="Polar residues" evidence="1">
    <location>
        <begin position="8"/>
        <end position="20"/>
    </location>
</feature>
<feature type="compositionally biased region" description="Polar residues" evidence="1">
    <location>
        <begin position="327"/>
        <end position="345"/>
    </location>
</feature>
<dbReference type="Pfam" id="PF16043">
    <property type="entry name" value="DUF4795"/>
    <property type="match status" value="1"/>
</dbReference>
<dbReference type="Proteomes" id="UP000503349">
    <property type="component" value="Chromosome 15"/>
</dbReference>
<dbReference type="EMBL" id="CM015726">
    <property type="protein sequence ID" value="KAF3699718.1"/>
    <property type="molecule type" value="Genomic_DNA"/>
</dbReference>
<keyword evidence="4" id="KW-1185">Reference proteome</keyword>
<evidence type="ECO:0000256" key="1">
    <source>
        <dbReference type="SAM" id="MobiDB-lite"/>
    </source>
</evidence>
<name>A0A6G1QBS1_CHAAH</name>